<evidence type="ECO:0000256" key="2">
    <source>
        <dbReference type="ARBA" id="ARBA00023157"/>
    </source>
</evidence>
<keyword evidence="2" id="KW-1015">Disulfide bond</keyword>
<feature type="chain" id="PRO_5035811492" evidence="3">
    <location>
        <begin position="23"/>
        <end position="164"/>
    </location>
</feature>
<keyword evidence="5" id="KW-1185">Reference proteome</keyword>
<name>A0A8S0R3N8_OLEEU</name>
<gene>
    <name evidence="4" type="ORF">OLEA9_A111542</name>
</gene>
<dbReference type="EMBL" id="CACTIH010002079">
    <property type="protein sequence ID" value="CAA2973020.1"/>
    <property type="molecule type" value="Genomic_DNA"/>
</dbReference>
<dbReference type="OrthoDB" id="1888725at2759"/>
<proteinExistence type="inferred from homology"/>
<organism evidence="4 5">
    <name type="scientific">Olea europaea subsp. europaea</name>
    <dbReference type="NCBI Taxonomy" id="158383"/>
    <lineage>
        <taxon>Eukaryota</taxon>
        <taxon>Viridiplantae</taxon>
        <taxon>Streptophyta</taxon>
        <taxon>Embryophyta</taxon>
        <taxon>Tracheophyta</taxon>
        <taxon>Spermatophyta</taxon>
        <taxon>Magnoliopsida</taxon>
        <taxon>eudicotyledons</taxon>
        <taxon>Gunneridae</taxon>
        <taxon>Pentapetalae</taxon>
        <taxon>asterids</taxon>
        <taxon>lamiids</taxon>
        <taxon>Lamiales</taxon>
        <taxon>Oleaceae</taxon>
        <taxon>Oleeae</taxon>
        <taxon>Olea</taxon>
    </lineage>
</organism>
<dbReference type="InterPro" id="IPR006041">
    <property type="entry name" value="Pollen_Ole_e1_allergen"/>
</dbReference>
<dbReference type="InterPro" id="IPR006040">
    <property type="entry name" value="Allergen_Ole_e_I_CS"/>
</dbReference>
<evidence type="ECO:0000313" key="5">
    <source>
        <dbReference type="Proteomes" id="UP000594638"/>
    </source>
</evidence>
<dbReference type="Proteomes" id="UP000594638">
    <property type="component" value="Unassembled WGS sequence"/>
</dbReference>
<dbReference type="Gramene" id="OE9A111542T1">
    <property type="protein sequence ID" value="OE9A111542C1"/>
    <property type="gene ID" value="OE9A111542"/>
</dbReference>
<sequence length="164" mass="17764">MAKAVALVSALCILAFATVAHCHAPEVFDVEGYVYCDPCRVQFETKLSHKIAGATLKLECSDPITRNVTYSIEGVTDSNGHYKLKVKGDYGDNICEVTLNKSPEAECNVPMVGQQTSRIVCTENSGMHDSVRYANALGFMTKNSISGCKEVLDELGLAPKDLDL</sequence>
<evidence type="ECO:0000313" key="4">
    <source>
        <dbReference type="EMBL" id="CAA2973020.1"/>
    </source>
</evidence>
<dbReference type="PROSITE" id="PS00925">
    <property type="entry name" value="OLEEI"/>
    <property type="match status" value="1"/>
</dbReference>
<protein>
    <submittedName>
        <fullName evidence="4">Anther-specific LAT52-like</fullName>
    </submittedName>
</protein>
<keyword evidence="3" id="KW-0732">Signal</keyword>
<comment type="similarity">
    <text evidence="1">Belongs to the Ole e I family.</text>
</comment>
<reference evidence="4 5" key="1">
    <citation type="submission" date="2019-12" db="EMBL/GenBank/DDBJ databases">
        <authorList>
            <person name="Alioto T."/>
            <person name="Alioto T."/>
            <person name="Gomez Garrido J."/>
        </authorList>
    </citation>
    <scope>NUCLEOTIDE SEQUENCE [LARGE SCALE GENOMIC DNA]</scope>
</reference>
<dbReference type="GO" id="GO:0005615">
    <property type="term" value="C:extracellular space"/>
    <property type="evidence" value="ECO:0007669"/>
    <property type="project" value="InterPro"/>
</dbReference>
<evidence type="ECO:0000256" key="1">
    <source>
        <dbReference type="ARBA" id="ARBA00010049"/>
    </source>
</evidence>
<accession>A0A8S0R3N8</accession>
<dbReference type="PANTHER" id="PTHR31614">
    <property type="entry name" value="PROTEIN DOWNSTREAM OF FLC-RELATED"/>
    <property type="match status" value="1"/>
</dbReference>
<dbReference type="PANTHER" id="PTHR31614:SF2">
    <property type="entry name" value="F28N24.16 PROTEIN"/>
    <property type="match status" value="1"/>
</dbReference>
<evidence type="ECO:0000256" key="3">
    <source>
        <dbReference type="SAM" id="SignalP"/>
    </source>
</evidence>
<dbReference type="AlphaFoldDB" id="A0A8S0R3N8"/>
<dbReference type="Pfam" id="PF01190">
    <property type="entry name" value="Pollen_Ole_e_1"/>
    <property type="match status" value="1"/>
</dbReference>
<comment type="caution">
    <text evidence="4">The sequence shown here is derived from an EMBL/GenBank/DDBJ whole genome shotgun (WGS) entry which is preliminary data.</text>
</comment>
<feature type="signal peptide" evidence="3">
    <location>
        <begin position="1"/>
        <end position="22"/>
    </location>
</feature>